<keyword evidence="2" id="KW-1185">Reference proteome</keyword>
<proteinExistence type="predicted"/>
<organism evidence="1 2">
    <name type="scientific">Phasianus colchicus</name>
    <name type="common">Common pheasant</name>
    <dbReference type="NCBI Taxonomy" id="9054"/>
    <lineage>
        <taxon>Eukaryota</taxon>
        <taxon>Metazoa</taxon>
        <taxon>Chordata</taxon>
        <taxon>Craniata</taxon>
        <taxon>Vertebrata</taxon>
        <taxon>Euteleostomi</taxon>
        <taxon>Archelosauria</taxon>
        <taxon>Archosauria</taxon>
        <taxon>Dinosauria</taxon>
        <taxon>Saurischia</taxon>
        <taxon>Theropoda</taxon>
        <taxon>Coelurosauria</taxon>
        <taxon>Aves</taxon>
        <taxon>Neognathae</taxon>
        <taxon>Galloanserae</taxon>
        <taxon>Galliformes</taxon>
        <taxon>Phasianidae</taxon>
        <taxon>Phasianinae</taxon>
        <taxon>Phasianus</taxon>
    </lineage>
</organism>
<protein>
    <submittedName>
        <fullName evidence="1">Uncharacterized protein</fullName>
    </submittedName>
</protein>
<dbReference type="Ensembl" id="ENSPCLT00000026831.1">
    <property type="protein sequence ID" value="ENSPCLP00000019884.1"/>
    <property type="gene ID" value="ENSPCLG00000016910.1"/>
</dbReference>
<reference evidence="1" key="1">
    <citation type="submission" date="2025-08" db="UniProtKB">
        <authorList>
            <consortium name="Ensembl"/>
        </authorList>
    </citation>
    <scope>IDENTIFICATION</scope>
</reference>
<accession>A0A669QGR6</accession>
<name>A0A669QGR6_PHACC</name>
<dbReference type="AlphaFoldDB" id="A0A669QGR6"/>
<dbReference type="Proteomes" id="UP000472261">
    <property type="component" value="Unplaced"/>
</dbReference>
<evidence type="ECO:0000313" key="2">
    <source>
        <dbReference type="Proteomes" id="UP000472261"/>
    </source>
</evidence>
<evidence type="ECO:0000313" key="1">
    <source>
        <dbReference type="Ensembl" id="ENSPCLP00000019884.1"/>
    </source>
</evidence>
<reference evidence="1" key="2">
    <citation type="submission" date="2025-09" db="UniProtKB">
        <authorList>
            <consortium name="Ensembl"/>
        </authorList>
    </citation>
    <scope>IDENTIFICATION</scope>
</reference>
<sequence>SGEWPWKNQGCAFSYTWADSFWNSEATVQARLSSCGAAWYCHLPWKSPGHLSLQWWIVGVFIQNGRMGICWDGNGVGIEWDENGYGRGTGVGM</sequence>